<evidence type="ECO:0000256" key="1">
    <source>
        <dbReference type="SAM" id="MobiDB-lite"/>
    </source>
</evidence>
<keyword evidence="2" id="KW-0812">Transmembrane</keyword>
<evidence type="ECO:0000313" key="4">
    <source>
        <dbReference type="Proteomes" id="UP000542342"/>
    </source>
</evidence>
<keyword evidence="2" id="KW-1133">Transmembrane helix</keyword>
<reference evidence="3 4" key="1">
    <citation type="submission" date="2020-07" db="EMBL/GenBank/DDBJ databases">
        <title>Thermogemmata thermophila gen. nov., sp. nov., a novel moderate thermophilic planctomycete from a Kamchatka hot spring.</title>
        <authorList>
            <person name="Elcheninov A.G."/>
            <person name="Podosokorskaya O.A."/>
            <person name="Kovaleva O.L."/>
            <person name="Novikov A."/>
            <person name="Bonch-Osmolovskaya E.A."/>
            <person name="Toshchakov S.V."/>
            <person name="Kublanov I.V."/>
        </authorList>
    </citation>
    <scope>NUCLEOTIDE SEQUENCE [LARGE SCALE GENOMIC DNA]</scope>
    <source>
        <strain evidence="3 4">2918</strain>
    </source>
</reference>
<feature type="region of interest" description="Disordered" evidence="1">
    <location>
        <begin position="71"/>
        <end position="164"/>
    </location>
</feature>
<accession>A0A7V8VE30</accession>
<keyword evidence="4" id="KW-1185">Reference proteome</keyword>
<dbReference type="EMBL" id="JACEFB010000005">
    <property type="protein sequence ID" value="MBA2226246.1"/>
    <property type="molecule type" value="Genomic_DNA"/>
</dbReference>
<name>A0A7V8VE30_9BACT</name>
<proteinExistence type="predicted"/>
<comment type="caution">
    <text evidence="3">The sequence shown here is derived from an EMBL/GenBank/DDBJ whole genome shotgun (WGS) entry which is preliminary data.</text>
</comment>
<organism evidence="3 4">
    <name type="scientific">Thermogemmata fonticola</name>
    <dbReference type="NCBI Taxonomy" id="2755323"/>
    <lineage>
        <taxon>Bacteria</taxon>
        <taxon>Pseudomonadati</taxon>
        <taxon>Planctomycetota</taxon>
        <taxon>Planctomycetia</taxon>
        <taxon>Gemmatales</taxon>
        <taxon>Gemmataceae</taxon>
        <taxon>Thermogemmata</taxon>
    </lineage>
</organism>
<feature type="transmembrane region" description="Helical" evidence="2">
    <location>
        <begin position="42"/>
        <end position="60"/>
    </location>
</feature>
<feature type="compositionally biased region" description="Basic and acidic residues" evidence="1">
    <location>
        <begin position="149"/>
        <end position="164"/>
    </location>
</feature>
<sequence>MSISTLRLLVGIFFLLASAFLALRSWIAPEWAARYDPLRMNLGAAFALVFGLLNLTRWYLSWSQRRMQAMPVRTPLQPDPSLVRPELRPEFDFSLPPSQTEPPDAGDGPDPTLTHPAQVSGRAGDAISNPGGASGIAADAADSTVDTSARPRDAAEKPKPTPES</sequence>
<gene>
    <name evidence="3" type="ORF">H0921_08755</name>
</gene>
<evidence type="ECO:0000313" key="3">
    <source>
        <dbReference type="EMBL" id="MBA2226246.1"/>
    </source>
</evidence>
<protein>
    <submittedName>
        <fullName evidence="3">Uncharacterized protein</fullName>
    </submittedName>
</protein>
<feature type="compositionally biased region" description="Low complexity" evidence="1">
    <location>
        <begin position="135"/>
        <end position="148"/>
    </location>
</feature>
<evidence type="ECO:0000256" key="2">
    <source>
        <dbReference type="SAM" id="Phobius"/>
    </source>
</evidence>
<dbReference type="Proteomes" id="UP000542342">
    <property type="component" value="Unassembled WGS sequence"/>
</dbReference>
<dbReference type="AlphaFoldDB" id="A0A7V8VE30"/>
<keyword evidence="2" id="KW-0472">Membrane</keyword>
<dbReference type="RefSeq" id="WP_194537691.1">
    <property type="nucleotide sequence ID" value="NZ_JACEFB010000005.1"/>
</dbReference>